<dbReference type="SUPFAM" id="SSF56601">
    <property type="entry name" value="beta-lactamase/transpeptidase-like"/>
    <property type="match status" value="1"/>
</dbReference>
<dbReference type="PANTHER" id="PTHR46825:SF15">
    <property type="entry name" value="BETA-LACTAMASE-RELATED DOMAIN-CONTAINING PROTEIN"/>
    <property type="match status" value="1"/>
</dbReference>
<dbReference type="AlphaFoldDB" id="A0A382L7S8"/>
<sequence>MPYFFVILLLLPLIVLGGGFAEEFESRYIQPIVADVPGAALVVVVGGKVRLQKTYGVVSVGESVPVTDQSLFRIASISKGFASAAAALLVRDTEMTWQTPLKTELADLRFKSSEYGEQINLWHIMSQTTGLMPHAYTNLIEEKMSYGRILERLHRVDFVCPPGRCYGYQNVVFSLVGELVQAQTSLDYAEFVDRRLFQPLAMNRAS</sequence>
<accession>A0A382L7S8</accession>
<dbReference type="EMBL" id="UINC01084362">
    <property type="protein sequence ID" value="SVC30941.1"/>
    <property type="molecule type" value="Genomic_DNA"/>
</dbReference>
<feature type="non-terminal residue" evidence="2">
    <location>
        <position position="206"/>
    </location>
</feature>
<gene>
    <name evidence="2" type="ORF">METZ01_LOCUS283795</name>
</gene>
<dbReference type="InterPro" id="IPR050491">
    <property type="entry name" value="AmpC-like"/>
</dbReference>
<dbReference type="Pfam" id="PF00144">
    <property type="entry name" value="Beta-lactamase"/>
    <property type="match status" value="1"/>
</dbReference>
<reference evidence="2" key="1">
    <citation type="submission" date="2018-05" db="EMBL/GenBank/DDBJ databases">
        <authorList>
            <person name="Lanie J.A."/>
            <person name="Ng W.-L."/>
            <person name="Kazmierczak K.M."/>
            <person name="Andrzejewski T.M."/>
            <person name="Davidsen T.M."/>
            <person name="Wayne K.J."/>
            <person name="Tettelin H."/>
            <person name="Glass J.I."/>
            <person name="Rusch D."/>
            <person name="Podicherti R."/>
            <person name="Tsui H.-C.T."/>
            <person name="Winkler M.E."/>
        </authorList>
    </citation>
    <scope>NUCLEOTIDE SEQUENCE</scope>
</reference>
<dbReference type="PANTHER" id="PTHR46825">
    <property type="entry name" value="D-ALANYL-D-ALANINE-CARBOXYPEPTIDASE/ENDOPEPTIDASE AMPH"/>
    <property type="match status" value="1"/>
</dbReference>
<evidence type="ECO:0000259" key="1">
    <source>
        <dbReference type="Pfam" id="PF00144"/>
    </source>
</evidence>
<dbReference type="InterPro" id="IPR001466">
    <property type="entry name" value="Beta-lactam-related"/>
</dbReference>
<protein>
    <recommendedName>
        <fullName evidence="1">Beta-lactamase-related domain-containing protein</fullName>
    </recommendedName>
</protein>
<proteinExistence type="predicted"/>
<dbReference type="Gene3D" id="3.40.710.10">
    <property type="entry name" value="DD-peptidase/beta-lactamase superfamily"/>
    <property type="match status" value="1"/>
</dbReference>
<evidence type="ECO:0000313" key="2">
    <source>
        <dbReference type="EMBL" id="SVC30941.1"/>
    </source>
</evidence>
<organism evidence="2">
    <name type="scientific">marine metagenome</name>
    <dbReference type="NCBI Taxonomy" id="408172"/>
    <lineage>
        <taxon>unclassified sequences</taxon>
        <taxon>metagenomes</taxon>
        <taxon>ecological metagenomes</taxon>
    </lineage>
</organism>
<dbReference type="InterPro" id="IPR012338">
    <property type="entry name" value="Beta-lactam/transpept-like"/>
</dbReference>
<name>A0A382L7S8_9ZZZZ</name>
<feature type="domain" description="Beta-lactamase-related" evidence="1">
    <location>
        <begin position="27"/>
        <end position="204"/>
    </location>
</feature>